<dbReference type="AlphaFoldDB" id="A0A975G2N5"/>
<dbReference type="InterPro" id="IPR000157">
    <property type="entry name" value="TIR_dom"/>
</dbReference>
<dbReference type="RefSeq" id="WP_211939419.1">
    <property type="nucleotide sequence ID" value="NZ_CP073078.1"/>
</dbReference>
<dbReference type="Gene3D" id="3.40.50.300">
    <property type="entry name" value="P-loop containing nucleotide triphosphate hydrolases"/>
    <property type="match status" value="1"/>
</dbReference>
<dbReference type="Gene3D" id="3.40.50.10140">
    <property type="entry name" value="Toll/interleukin-1 receptor homology (TIR) domain"/>
    <property type="match status" value="1"/>
</dbReference>
<accession>A0A975G2N5</accession>
<dbReference type="Pfam" id="PF13676">
    <property type="entry name" value="TIR_2"/>
    <property type="match status" value="1"/>
</dbReference>
<protein>
    <submittedName>
        <fullName evidence="5">AAA family ATPase</fullName>
    </submittedName>
</protein>
<dbReference type="InterPro" id="IPR029787">
    <property type="entry name" value="Nucleotide_cyclase"/>
</dbReference>
<dbReference type="SUPFAM" id="SSF52540">
    <property type="entry name" value="P-loop containing nucleoside triphosphate hydrolases"/>
    <property type="match status" value="1"/>
</dbReference>
<dbReference type="InterPro" id="IPR035897">
    <property type="entry name" value="Toll_tir_struct_dom_sf"/>
</dbReference>
<dbReference type="SUPFAM" id="SSF52200">
    <property type="entry name" value="Toll/Interleukin receptor TIR domain"/>
    <property type="match status" value="1"/>
</dbReference>
<name>A0A975G2N5_9CAUL</name>
<keyword evidence="1" id="KW-0547">Nucleotide-binding</keyword>
<dbReference type="PANTHER" id="PTHR16305">
    <property type="entry name" value="TESTICULAR SOLUBLE ADENYLYL CYCLASE"/>
    <property type="match status" value="1"/>
</dbReference>
<dbReference type="SUPFAM" id="SSF55073">
    <property type="entry name" value="Nucleotide cyclase"/>
    <property type="match status" value="1"/>
</dbReference>
<dbReference type="GO" id="GO:0004016">
    <property type="term" value="F:adenylate cyclase activity"/>
    <property type="evidence" value="ECO:0007669"/>
    <property type="project" value="UniProtKB-ARBA"/>
</dbReference>
<sequence>MADVFISYARRSARLAEAAAEALRALGYSVWFDADIPAHRAYSRVIEEELDQSKAALVLWSEDATRSEWVLSEADRARTERKLVQVMLDPMRLPMPFDQIQCADLVDWQGDLGQTGWRKVVASIADLVKGAAEPTPPPAPAPAPLSGPTSERRRLTFLTCHIVGAAGLAARLDPESWLDVAVQFQQVCRQAIEALGGRAKRAGDGLAGYFGYPVAQEDAAERAVRAGLAIVEAVAEQRWSIEGDSASLAVRVGVHAGTVVVALGDGGEVELFGDALAVTGLVEAEADAGGVLVTDAVHDLVSGQFSVETLGPRVLQGVPAPVELFRVLRPRSDMDRSRGPASREASPFVGRDDELALLCGRWERVKEGEGQLVLVTGEPGIGKSRIIEEFAAHITGDTHLWAVCAGQALSANTPFHAVVQICHQAMGCRGDEAESERLARLEAALQRAGLQLDPAVPVLAGILGLAAPEKYPPLNLAPDQQRAQLFATLVEWVLFSASAERPFVVVVEDLQWVDPSTMELLQTLSEQGATAPVLMLLTARPEFQVPWRPRGHHAQVSLDRLSSRATRSLVEGVVSGAGLGGDMVEAIIKRTDGVPLFVEALTRLVQDRRDAGLEGIPATLLDSLTARLDRLGPAKEVAQLASVLGREFTYELLQAVSSLPEADLRASLARLIEAELLHARGVPPRANYQFKHALIQDAAYETLLKRKRQGLHARVAQTLVDRFAELAAAQPELVAAHWARAGEVQPALAAWKDAGDAAYARRAFKESEAHYRQGLELLRGCPASSERDAKELDLTSALNRVLQLTRGYAAPETIEAASRARALAEKSGALSLLIREEARIWRSIITAGDYAAAAALADHIRELARAEGDNPGRLVFVHNAQLQTCFYTGDLDGVERCFAELSPLIDTPGLRQAPGNNVVAIGIASLTAWAQGRTAEAHARMQRALDFAEAADNAYDRAMALHFLGNLRISERDADAAEATASKLLLLAQQNGFAYLASLARMPLGWARAQKGATREGVDLIRQTLADQVTSGARVSLGGTLNRLAEALQLHGAFADALAVIGEALKANPQERVYRPESFRIRGQLRLAMGDAAPGEADLRTAVGLAREMGFNAFELRAAFDLARLLCASGRAQEARDLVAPIRARFAPGDESLEVRDVDAWLAGLPG</sequence>
<dbReference type="InterPro" id="IPR041664">
    <property type="entry name" value="AAA_16"/>
</dbReference>
<dbReference type="PANTHER" id="PTHR16305:SF28">
    <property type="entry name" value="GUANYLATE CYCLASE DOMAIN-CONTAINING PROTEIN"/>
    <property type="match status" value="1"/>
</dbReference>
<dbReference type="Pfam" id="PF13191">
    <property type="entry name" value="AAA_16"/>
    <property type="match status" value="1"/>
</dbReference>
<evidence type="ECO:0000313" key="5">
    <source>
        <dbReference type="EMBL" id="QUD89367.1"/>
    </source>
</evidence>
<dbReference type="SMART" id="SM00044">
    <property type="entry name" value="CYCc"/>
    <property type="match status" value="1"/>
</dbReference>
<dbReference type="SUPFAM" id="SSF48452">
    <property type="entry name" value="TPR-like"/>
    <property type="match status" value="1"/>
</dbReference>
<evidence type="ECO:0000259" key="3">
    <source>
        <dbReference type="PROSITE" id="PS50104"/>
    </source>
</evidence>
<evidence type="ECO:0000256" key="1">
    <source>
        <dbReference type="ARBA" id="ARBA00022741"/>
    </source>
</evidence>
<gene>
    <name evidence="5" type="ORF">KCG34_05665</name>
</gene>
<feature type="domain" description="Guanylate cyclase" evidence="4">
    <location>
        <begin position="156"/>
        <end position="283"/>
    </location>
</feature>
<dbReference type="CDD" id="cd07302">
    <property type="entry name" value="CHD"/>
    <property type="match status" value="1"/>
</dbReference>
<dbReference type="PROSITE" id="PS50104">
    <property type="entry name" value="TIR"/>
    <property type="match status" value="1"/>
</dbReference>
<proteinExistence type="predicted"/>
<dbReference type="GO" id="GO:0005737">
    <property type="term" value="C:cytoplasm"/>
    <property type="evidence" value="ECO:0007669"/>
    <property type="project" value="TreeGrafter"/>
</dbReference>
<evidence type="ECO:0000313" key="6">
    <source>
        <dbReference type="Proteomes" id="UP000676409"/>
    </source>
</evidence>
<feature type="domain" description="TIR" evidence="3">
    <location>
        <begin position="1"/>
        <end position="124"/>
    </location>
</feature>
<dbReference type="SMART" id="SM00028">
    <property type="entry name" value="TPR"/>
    <property type="match status" value="4"/>
</dbReference>
<reference evidence="5" key="1">
    <citation type="submission" date="2021-04" db="EMBL/GenBank/DDBJ databases">
        <title>The complete genome sequence of Caulobacter sp. S6.</title>
        <authorList>
            <person name="Tang Y."/>
            <person name="Ouyang W."/>
            <person name="Liu Q."/>
            <person name="Huang B."/>
            <person name="Guo Z."/>
            <person name="Lei P."/>
        </authorList>
    </citation>
    <scope>NUCLEOTIDE SEQUENCE</scope>
    <source>
        <strain evidence="5">S6</strain>
    </source>
</reference>
<dbReference type="InterPro" id="IPR027417">
    <property type="entry name" value="P-loop_NTPase"/>
</dbReference>
<dbReference type="EMBL" id="CP073078">
    <property type="protein sequence ID" value="QUD89367.1"/>
    <property type="molecule type" value="Genomic_DNA"/>
</dbReference>
<keyword evidence="2" id="KW-0067">ATP-binding</keyword>
<evidence type="ECO:0000259" key="4">
    <source>
        <dbReference type="PROSITE" id="PS50125"/>
    </source>
</evidence>
<dbReference type="Pfam" id="PF00211">
    <property type="entry name" value="Guanylate_cyc"/>
    <property type="match status" value="1"/>
</dbReference>
<dbReference type="PROSITE" id="PS50125">
    <property type="entry name" value="GUANYLATE_CYCLASE_2"/>
    <property type="match status" value="1"/>
</dbReference>
<dbReference type="InterPro" id="IPR001054">
    <property type="entry name" value="A/G_cyclase"/>
</dbReference>
<organism evidence="5 6">
    <name type="scientific">Phenylobacterium montanum</name>
    <dbReference type="NCBI Taxonomy" id="2823693"/>
    <lineage>
        <taxon>Bacteria</taxon>
        <taxon>Pseudomonadati</taxon>
        <taxon>Pseudomonadota</taxon>
        <taxon>Alphaproteobacteria</taxon>
        <taxon>Caulobacterales</taxon>
        <taxon>Caulobacteraceae</taxon>
        <taxon>Phenylobacterium</taxon>
    </lineage>
</organism>
<dbReference type="InterPro" id="IPR011990">
    <property type="entry name" value="TPR-like_helical_dom_sf"/>
</dbReference>
<dbReference type="Gene3D" id="3.30.70.1230">
    <property type="entry name" value="Nucleotide cyclase"/>
    <property type="match status" value="1"/>
</dbReference>
<dbReference type="GO" id="GO:0035556">
    <property type="term" value="P:intracellular signal transduction"/>
    <property type="evidence" value="ECO:0007669"/>
    <property type="project" value="InterPro"/>
</dbReference>
<dbReference type="Gene3D" id="1.25.40.10">
    <property type="entry name" value="Tetratricopeptide repeat domain"/>
    <property type="match status" value="1"/>
</dbReference>
<dbReference type="Proteomes" id="UP000676409">
    <property type="component" value="Chromosome"/>
</dbReference>
<dbReference type="GO" id="GO:0009190">
    <property type="term" value="P:cyclic nucleotide biosynthetic process"/>
    <property type="evidence" value="ECO:0007669"/>
    <property type="project" value="InterPro"/>
</dbReference>
<dbReference type="KEGG" id="caul:KCG34_05665"/>
<keyword evidence="6" id="KW-1185">Reference proteome</keyword>
<dbReference type="InterPro" id="IPR019734">
    <property type="entry name" value="TPR_rpt"/>
</dbReference>
<evidence type="ECO:0000256" key="2">
    <source>
        <dbReference type="ARBA" id="ARBA00022840"/>
    </source>
</evidence>
<dbReference type="SMART" id="SM00255">
    <property type="entry name" value="TIR"/>
    <property type="match status" value="1"/>
</dbReference>
<dbReference type="GO" id="GO:0005524">
    <property type="term" value="F:ATP binding"/>
    <property type="evidence" value="ECO:0007669"/>
    <property type="project" value="UniProtKB-KW"/>
</dbReference>